<dbReference type="PANTHER" id="PTHR43157">
    <property type="entry name" value="PHOSPHATIDYLINOSITOL-GLYCAN BIOSYNTHESIS CLASS F PROTEIN-RELATED"/>
    <property type="match status" value="1"/>
</dbReference>
<keyword evidence="3" id="KW-1185">Reference proteome</keyword>
<dbReference type="PANTHER" id="PTHR43157:SF31">
    <property type="entry name" value="PHOSPHATIDYLINOSITOL-GLYCAN BIOSYNTHESIS CLASS F PROTEIN"/>
    <property type="match status" value="1"/>
</dbReference>
<protein>
    <submittedName>
        <fullName evidence="2">SDR family NAD(P)-dependent oxidoreductase</fullName>
    </submittedName>
</protein>
<dbReference type="EMBL" id="JAGSPB010000001">
    <property type="protein sequence ID" value="MBV7265765.1"/>
    <property type="molecule type" value="Genomic_DNA"/>
</dbReference>
<dbReference type="NCBIfam" id="NF004846">
    <property type="entry name" value="PRK06197.1"/>
    <property type="match status" value="1"/>
</dbReference>
<comment type="caution">
    <text evidence="2">The sequence shown here is derived from an EMBL/GenBank/DDBJ whole genome shotgun (WGS) entry which is preliminary data.</text>
</comment>
<dbReference type="Proteomes" id="UP000699975">
    <property type="component" value="Unassembled WGS sequence"/>
</dbReference>
<reference evidence="2 3" key="1">
    <citation type="submission" date="2021-04" db="EMBL/GenBank/DDBJ databases">
        <authorList>
            <person name="Pira H."/>
            <person name="Risdian C."/>
            <person name="Wink J."/>
        </authorList>
    </citation>
    <scope>NUCLEOTIDE SEQUENCE [LARGE SCALE GENOMIC DNA]</scope>
    <source>
        <strain evidence="2 3">WH131</strain>
    </source>
</reference>
<accession>A0ABS6SL68</accession>
<proteinExistence type="predicted"/>
<dbReference type="Pfam" id="PF00106">
    <property type="entry name" value="adh_short"/>
    <property type="match status" value="1"/>
</dbReference>
<dbReference type="CDD" id="cd05327">
    <property type="entry name" value="retinol-DH_like_SDR_c_like"/>
    <property type="match status" value="1"/>
</dbReference>
<gene>
    <name evidence="2" type="ORF">KCG45_06205</name>
</gene>
<evidence type="ECO:0000313" key="2">
    <source>
        <dbReference type="EMBL" id="MBV7265765.1"/>
    </source>
</evidence>
<sequence length="310" mass="33479">MAHMETSGINDWTPDDLPDLSGKLCIITGGNSGIGFEAASILARKNADVVIAARNEMKGKKALAKIVNLGEGRCELLQVDLADSSSIRNAAKEAQDRFGAIAALINNAGVMQTPKQKTKDGYEMQLGTNHLGHFLWSALMFDQVDGRGGRIVTVSSIAHKFGRIDFDNLMMERGYDASRAYFRSKLANLLFAMELHRRLEKADSRIKSIACHPGYSDTELQFSGPTALFKAIYKITNAIVAQPAKLGAYPTALAAGDPDAVSGGYYGPTGFFDARGPVGDADVEQRALDADVAKRLWEVSEELVGESFSI</sequence>
<evidence type="ECO:0000256" key="1">
    <source>
        <dbReference type="ARBA" id="ARBA00023002"/>
    </source>
</evidence>
<dbReference type="RefSeq" id="WP_218316187.1">
    <property type="nucleotide sequence ID" value="NZ_JAGSPB010000001.1"/>
</dbReference>
<keyword evidence="1" id="KW-0560">Oxidoreductase</keyword>
<organism evidence="2 3">
    <name type="scientific">Erythrobacter ani</name>
    <dbReference type="NCBI Taxonomy" id="2827235"/>
    <lineage>
        <taxon>Bacteria</taxon>
        <taxon>Pseudomonadati</taxon>
        <taxon>Pseudomonadota</taxon>
        <taxon>Alphaproteobacteria</taxon>
        <taxon>Sphingomonadales</taxon>
        <taxon>Erythrobacteraceae</taxon>
        <taxon>Erythrobacter/Porphyrobacter group</taxon>
        <taxon>Erythrobacter</taxon>
    </lineage>
</organism>
<evidence type="ECO:0000313" key="3">
    <source>
        <dbReference type="Proteomes" id="UP000699975"/>
    </source>
</evidence>
<dbReference type="InterPro" id="IPR002347">
    <property type="entry name" value="SDR_fam"/>
</dbReference>
<name>A0ABS6SL68_9SPHN</name>